<reference evidence="1" key="2">
    <citation type="submission" date="2021-08" db="EMBL/GenBank/DDBJ databases">
        <authorList>
            <person name="Tani A."/>
            <person name="Ola A."/>
            <person name="Ogura Y."/>
            <person name="Katsura K."/>
            <person name="Hayashi T."/>
        </authorList>
    </citation>
    <scope>NUCLEOTIDE SEQUENCE</scope>
    <source>
        <strain evidence="1">JCM 32048</strain>
    </source>
</reference>
<sequence length="80" mass="8814">MADVGMIIMVEKDKRADIQNVAKSLEEKGLHIQETIPRFRTIVGTSDSGLIGTFKSVAGVETVRPQATFQLPDMDEKVPQ</sequence>
<dbReference type="RefSeq" id="WP_133123372.1">
    <property type="nucleotide sequence ID" value="NZ_BPQJ01000014.1"/>
</dbReference>
<organism evidence="1 2">
    <name type="scientific">Methylobacterium frigidaeris</name>
    <dbReference type="NCBI Taxonomy" id="2038277"/>
    <lineage>
        <taxon>Bacteria</taxon>
        <taxon>Pseudomonadati</taxon>
        <taxon>Pseudomonadota</taxon>
        <taxon>Alphaproteobacteria</taxon>
        <taxon>Hyphomicrobiales</taxon>
        <taxon>Methylobacteriaceae</taxon>
        <taxon>Methylobacterium</taxon>
    </lineage>
</organism>
<name>A0AA37HBX2_9HYPH</name>
<evidence type="ECO:0000313" key="1">
    <source>
        <dbReference type="EMBL" id="GJD63076.1"/>
    </source>
</evidence>
<keyword evidence="2" id="KW-1185">Reference proteome</keyword>
<reference evidence="1" key="1">
    <citation type="journal article" date="2016" name="Front. Microbiol.">
        <title>Genome Sequence of the Piezophilic, Mesophilic Sulfate-Reducing Bacterium Desulfovibrio indicus J2T.</title>
        <authorList>
            <person name="Cao J."/>
            <person name="Maignien L."/>
            <person name="Shao Z."/>
            <person name="Alain K."/>
            <person name="Jebbar M."/>
        </authorList>
    </citation>
    <scope>NUCLEOTIDE SEQUENCE</scope>
    <source>
        <strain evidence="1">JCM 32048</strain>
    </source>
</reference>
<proteinExistence type="predicted"/>
<dbReference type="EMBL" id="BPQJ01000014">
    <property type="protein sequence ID" value="GJD63076.1"/>
    <property type="molecule type" value="Genomic_DNA"/>
</dbReference>
<evidence type="ECO:0000313" key="2">
    <source>
        <dbReference type="Proteomes" id="UP001055286"/>
    </source>
</evidence>
<protein>
    <submittedName>
        <fullName evidence="1">Uncharacterized protein</fullName>
    </submittedName>
</protein>
<dbReference type="AlphaFoldDB" id="A0AA37HBX2"/>
<accession>A0AA37HBX2</accession>
<comment type="caution">
    <text evidence="1">The sequence shown here is derived from an EMBL/GenBank/DDBJ whole genome shotgun (WGS) entry which is preliminary data.</text>
</comment>
<gene>
    <name evidence="1" type="ORF">MPEAHAMD_3237</name>
</gene>
<dbReference type="Proteomes" id="UP001055286">
    <property type="component" value="Unassembled WGS sequence"/>
</dbReference>